<dbReference type="AlphaFoldDB" id="A0A3A8B3H2"/>
<feature type="domain" description="SnoaL-like" evidence="1">
    <location>
        <begin position="18"/>
        <end position="118"/>
    </location>
</feature>
<organism evidence="2 3">
    <name type="scientific">Roseovarius spongiae</name>
    <dbReference type="NCBI Taxonomy" id="2320272"/>
    <lineage>
        <taxon>Bacteria</taxon>
        <taxon>Pseudomonadati</taxon>
        <taxon>Pseudomonadota</taxon>
        <taxon>Alphaproteobacteria</taxon>
        <taxon>Rhodobacterales</taxon>
        <taxon>Roseobacteraceae</taxon>
        <taxon>Roseovarius</taxon>
    </lineage>
</organism>
<dbReference type="InterPro" id="IPR032710">
    <property type="entry name" value="NTF2-like_dom_sf"/>
</dbReference>
<dbReference type="Pfam" id="PF12680">
    <property type="entry name" value="SnoaL_2"/>
    <property type="match status" value="1"/>
</dbReference>
<name>A0A3A8B3H2_9RHOB</name>
<dbReference type="SUPFAM" id="SSF54427">
    <property type="entry name" value="NTF2-like"/>
    <property type="match status" value="1"/>
</dbReference>
<protein>
    <submittedName>
        <fullName evidence="2">Nuclear transport factor 2 family protein</fullName>
    </submittedName>
</protein>
<proteinExistence type="predicted"/>
<evidence type="ECO:0000313" key="3">
    <source>
        <dbReference type="Proteomes" id="UP000281128"/>
    </source>
</evidence>
<dbReference type="RefSeq" id="WP_121166630.1">
    <property type="nucleotide sequence ID" value="NZ_RAPE01000002.1"/>
</dbReference>
<dbReference type="InterPro" id="IPR037401">
    <property type="entry name" value="SnoaL-like"/>
</dbReference>
<dbReference type="EMBL" id="RAPE01000002">
    <property type="protein sequence ID" value="RKF15302.1"/>
    <property type="molecule type" value="Genomic_DNA"/>
</dbReference>
<dbReference type="Gene3D" id="3.10.450.50">
    <property type="match status" value="1"/>
</dbReference>
<accession>A0A3A8B3H2</accession>
<keyword evidence="3" id="KW-1185">Reference proteome</keyword>
<gene>
    <name evidence="2" type="ORF">D6850_10780</name>
</gene>
<dbReference type="OrthoDB" id="8479491at2"/>
<comment type="caution">
    <text evidence="2">The sequence shown here is derived from an EMBL/GenBank/DDBJ whole genome shotgun (WGS) entry which is preliminary data.</text>
</comment>
<dbReference type="Proteomes" id="UP000281128">
    <property type="component" value="Unassembled WGS sequence"/>
</dbReference>
<evidence type="ECO:0000259" key="1">
    <source>
        <dbReference type="Pfam" id="PF12680"/>
    </source>
</evidence>
<evidence type="ECO:0000313" key="2">
    <source>
        <dbReference type="EMBL" id="RKF15302.1"/>
    </source>
</evidence>
<sequence>MSDKAQSTHLPGDPEQWVRDLAAIWKAHDGVRAAQGYTEDAVLHWGPGRRQSGAALRERPARWFAYASDLEIDKEYVAHTDDCIVTTWRSAYTDPETGDRMQERGIETFRFENGLIREQHAWQHSWKEGEDAAVGDFSTD</sequence>
<reference evidence="2 3" key="1">
    <citation type="submission" date="2018-09" db="EMBL/GenBank/DDBJ databases">
        <title>Roseovarius spongiae sp. nov., isolated from a marine sponge.</title>
        <authorList>
            <person name="Zhuang L."/>
            <person name="Luo L."/>
        </authorList>
    </citation>
    <scope>NUCLEOTIDE SEQUENCE [LARGE SCALE GENOMIC DNA]</scope>
    <source>
        <strain evidence="2 3">HN-E21</strain>
    </source>
</reference>